<feature type="region of interest" description="Disordered" evidence="1">
    <location>
        <begin position="15"/>
        <end position="38"/>
    </location>
</feature>
<dbReference type="EMBL" id="FNXT01000453">
    <property type="protein sequence ID" value="SZX64736.1"/>
    <property type="molecule type" value="Genomic_DNA"/>
</dbReference>
<evidence type="ECO:0000256" key="1">
    <source>
        <dbReference type="SAM" id="MobiDB-lite"/>
    </source>
</evidence>
<evidence type="ECO:0000313" key="2">
    <source>
        <dbReference type="EMBL" id="SZX64736.1"/>
    </source>
</evidence>
<evidence type="ECO:0000313" key="3">
    <source>
        <dbReference type="Proteomes" id="UP000256970"/>
    </source>
</evidence>
<organism evidence="2 3">
    <name type="scientific">Tetradesmus obliquus</name>
    <name type="common">Green alga</name>
    <name type="synonym">Acutodesmus obliquus</name>
    <dbReference type="NCBI Taxonomy" id="3088"/>
    <lineage>
        <taxon>Eukaryota</taxon>
        <taxon>Viridiplantae</taxon>
        <taxon>Chlorophyta</taxon>
        <taxon>core chlorophytes</taxon>
        <taxon>Chlorophyceae</taxon>
        <taxon>CS clade</taxon>
        <taxon>Sphaeropleales</taxon>
        <taxon>Scenedesmaceae</taxon>
        <taxon>Tetradesmus</taxon>
    </lineage>
</organism>
<dbReference type="AlphaFoldDB" id="A0A383VK46"/>
<proteinExistence type="predicted"/>
<gene>
    <name evidence="2" type="ORF">BQ4739_LOCUS5227</name>
</gene>
<feature type="region of interest" description="Disordered" evidence="1">
    <location>
        <begin position="166"/>
        <end position="185"/>
    </location>
</feature>
<accession>A0A383VK46</accession>
<feature type="region of interest" description="Disordered" evidence="1">
    <location>
        <begin position="192"/>
        <end position="224"/>
    </location>
</feature>
<sequence length="243" mass="25573">MFTSTGMSEISDEAPAGAAALIPPTERRVPASTSRQDNARINARTAASIKAMAKASDSDITARITQLQWEWDVERLSQAAAAGSILGSLLLLHFVMGRPLLAALLAGGLAALLLQHALVGQSLLLPLYRGLGFRTSYEIMDELVACRLLRGDLDALLLLPAHHGSRSTADSPAGPTESASLAAQQLEQQARQRKGEIAEIEGEERGVGGAGVGSSSSSSMRRADLAERLARNIKESGRLLGAL</sequence>
<keyword evidence="3" id="KW-1185">Reference proteome</keyword>
<name>A0A383VK46_TETOB</name>
<dbReference type="Proteomes" id="UP000256970">
    <property type="component" value="Unassembled WGS sequence"/>
</dbReference>
<protein>
    <submittedName>
        <fullName evidence="2">Uncharacterized protein</fullName>
    </submittedName>
</protein>
<reference evidence="2 3" key="1">
    <citation type="submission" date="2016-10" db="EMBL/GenBank/DDBJ databases">
        <authorList>
            <person name="Cai Z."/>
        </authorList>
    </citation>
    <scope>NUCLEOTIDE SEQUENCE [LARGE SCALE GENOMIC DNA]</scope>
</reference>